<dbReference type="eggNOG" id="COG2267">
    <property type="taxonomic scope" value="Bacteria"/>
</dbReference>
<sequence>MVDHSFVTVGDGVEIAYRFDGLADGTVLVLSNSIGTTMRMWDGVVADLGNRFRILRYDTRGHGLSGSPAGDYSVDRLGKDVVELLDALRIDRAHFCGLSLGGFIGQWLGVHAPHRVDHLILANTSAYLGPTAQWDEQIATLRTSPDIPATARRFLDNWFPEALRDTSEVDPFREDLLAVDPRGLAGCFAAVRDADLRRLGPLIPNPTLVITGDFDEVCLPSHGELIAATVPNATLVGFPVVHLVNVEQPALFVETVLRFLTTDR</sequence>
<dbReference type="PRINTS" id="PR00111">
    <property type="entry name" value="ABHYDROLASE"/>
</dbReference>
<dbReference type="Pfam" id="PF00561">
    <property type="entry name" value="Abhydrolase_1"/>
    <property type="match status" value="1"/>
</dbReference>
<dbReference type="EMBL" id="BAEH01000023">
    <property type="protein sequence ID" value="GAB17295.1"/>
    <property type="molecule type" value="Genomic_DNA"/>
</dbReference>
<evidence type="ECO:0000313" key="2">
    <source>
        <dbReference type="EMBL" id="GAB17295.1"/>
    </source>
</evidence>
<keyword evidence="3" id="KW-1185">Reference proteome</keyword>
<dbReference type="STRING" id="1077974.GOEFS_023_00120"/>
<comment type="caution">
    <text evidence="2">The sequence shown here is derived from an EMBL/GenBank/DDBJ whole genome shotgun (WGS) entry which is preliminary data.</text>
</comment>
<keyword evidence="2" id="KW-0378">Hydrolase</keyword>
<name>H0QWU4_9ACTN</name>
<dbReference type="InterPro" id="IPR029058">
    <property type="entry name" value="AB_hydrolase_fold"/>
</dbReference>
<dbReference type="SUPFAM" id="SSF53474">
    <property type="entry name" value="alpha/beta-Hydrolases"/>
    <property type="match status" value="1"/>
</dbReference>
<dbReference type="RefSeq" id="WP_007316633.1">
    <property type="nucleotide sequence ID" value="NZ_BAEH01000023.1"/>
</dbReference>
<evidence type="ECO:0000259" key="1">
    <source>
        <dbReference type="Pfam" id="PF00561"/>
    </source>
</evidence>
<reference evidence="2 3" key="1">
    <citation type="submission" date="2011-12" db="EMBL/GenBank/DDBJ databases">
        <title>Whole genome shotgun sequence of Gordonia effusa NBRC 100432.</title>
        <authorList>
            <person name="Yoshida I."/>
            <person name="Takarada H."/>
            <person name="Hosoyama A."/>
            <person name="Tsuchikane K."/>
            <person name="Katsumata H."/>
            <person name="Yamazaki S."/>
            <person name="Fujita N."/>
        </authorList>
    </citation>
    <scope>NUCLEOTIDE SEQUENCE [LARGE SCALE GENOMIC DNA]</scope>
    <source>
        <strain evidence="2 3">NBRC 100432</strain>
    </source>
</reference>
<dbReference type="Gene3D" id="3.40.50.1820">
    <property type="entry name" value="alpha/beta hydrolase"/>
    <property type="match status" value="1"/>
</dbReference>
<organism evidence="2 3">
    <name type="scientific">Gordonia effusa NBRC 100432</name>
    <dbReference type="NCBI Taxonomy" id="1077974"/>
    <lineage>
        <taxon>Bacteria</taxon>
        <taxon>Bacillati</taxon>
        <taxon>Actinomycetota</taxon>
        <taxon>Actinomycetes</taxon>
        <taxon>Mycobacteriales</taxon>
        <taxon>Gordoniaceae</taxon>
        <taxon>Gordonia</taxon>
    </lineage>
</organism>
<proteinExistence type="predicted"/>
<dbReference type="InterPro" id="IPR050471">
    <property type="entry name" value="AB_hydrolase"/>
</dbReference>
<accession>H0QWU4</accession>
<gene>
    <name evidence="2" type="ORF">GOEFS_023_00120</name>
</gene>
<dbReference type="AlphaFoldDB" id="H0QWU4"/>
<dbReference type="PANTHER" id="PTHR43433">
    <property type="entry name" value="HYDROLASE, ALPHA/BETA FOLD FAMILY PROTEIN"/>
    <property type="match status" value="1"/>
</dbReference>
<dbReference type="InterPro" id="IPR000073">
    <property type="entry name" value="AB_hydrolase_1"/>
</dbReference>
<feature type="domain" description="AB hydrolase-1" evidence="1">
    <location>
        <begin position="27"/>
        <end position="239"/>
    </location>
</feature>
<evidence type="ECO:0000313" key="3">
    <source>
        <dbReference type="Proteomes" id="UP000035034"/>
    </source>
</evidence>
<protein>
    <submittedName>
        <fullName evidence="2">Putative hydrolase</fullName>
    </submittedName>
</protein>
<dbReference type="Proteomes" id="UP000035034">
    <property type="component" value="Unassembled WGS sequence"/>
</dbReference>
<dbReference type="OrthoDB" id="9802489at2"/>
<dbReference type="GO" id="GO:0016787">
    <property type="term" value="F:hydrolase activity"/>
    <property type="evidence" value="ECO:0007669"/>
    <property type="project" value="UniProtKB-KW"/>
</dbReference>
<dbReference type="PANTHER" id="PTHR43433:SF5">
    <property type="entry name" value="AB HYDROLASE-1 DOMAIN-CONTAINING PROTEIN"/>
    <property type="match status" value="1"/>
</dbReference>